<gene>
    <name evidence="1" type="ORF">GCM10022250_13840</name>
</gene>
<dbReference type="RefSeq" id="WP_229353075.1">
    <property type="nucleotide sequence ID" value="NZ_BAABAO010000005.1"/>
</dbReference>
<reference evidence="2" key="1">
    <citation type="journal article" date="2019" name="Int. J. Syst. Evol. Microbiol.">
        <title>The Global Catalogue of Microorganisms (GCM) 10K type strain sequencing project: providing services to taxonomists for standard genome sequencing and annotation.</title>
        <authorList>
            <consortium name="The Broad Institute Genomics Platform"/>
            <consortium name="The Broad Institute Genome Sequencing Center for Infectious Disease"/>
            <person name="Wu L."/>
            <person name="Ma J."/>
        </authorList>
    </citation>
    <scope>NUCLEOTIDE SEQUENCE [LARGE SCALE GENOMIC DNA]</scope>
    <source>
        <strain evidence="2">JCM 17386</strain>
    </source>
</reference>
<organism evidence="1 2">
    <name type="scientific">Flavobacterium chungbukense</name>
    <dbReference type="NCBI Taxonomy" id="877464"/>
    <lineage>
        <taxon>Bacteria</taxon>
        <taxon>Pseudomonadati</taxon>
        <taxon>Bacteroidota</taxon>
        <taxon>Flavobacteriia</taxon>
        <taxon>Flavobacteriales</taxon>
        <taxon>Flavobacteriaceae</taxon>
        <taxon>Flavobacterium</taxon>
    </lineage>
</organism>
<name>A0ABP7XVS9_9FLAO</name>
<keyword evidence="2" id="KW-1185">Reference proteome</keyword>
<evidence type="ECO:0000313" key="2">
    <source>
        <dbReference type="Proteomes" id="UP001501333"/>
    </source>
</evidence>
<accession>A0ABP7XVS9</accession>
<evidence type="ECO:0000313" key="1">
    <source>
        <dbReference type="EMBL" id="GAA4126811.1"/>
    </source>
</evidence>
<sequence length="153" mass="17879">MAKNDTFQERHLLRIEDYEFQDGNGVRDKYMIVLNRNEDSAFIIHTLTTKQAQGFNPLKTGCSAINNFTFFYISKDEVIGENGFSFELDTFIFFTNNIRKQSLQSLQKYPEKNVILQDVVNKKFLKELIDCMLNSIFITSEQADSLRKSRIKL</sequence>
<proteinExistence type="predicted"/>
<dbReference type="Proteomes" id="UP001501333">
    <property type="component" value="Unassembled WGS sequence"/>
</dbReference>
<comment type="caution">
    <text evidence="1">The sequence shown here is derived from an EMBL/GenBank/DDBJ whole genome shotgun (WGS) entry which is preliminary data.</text>
</comment>
<dbReference type="EMBL" id="BAABAO010000005">
    <property type="protein sequence ID" value="GAA4126811.1"/>
    <property type="molecule type" value="Genomic_DNA"/>
</dbReference>
<protein>
    <submittedName>
        <fullName evidence="1">Uncharacterized protein</fullName>
    </submittedName>
</protein>